<dbReference type="EMBL" id="GBXM01098612">
    <property type="protein sequence ID" value="JAH09965.1"/>
    <property type="molecule type" value="Transcribed_RNA"/>
</dbReference>
<reference evidence="1" key="1">
    <citation type="submission" date="2014-11" db="EMBL/GenBank/DDBJ databases">
        <authorList>
            <person name="Amaro Gonzalez C."/>
        </authorList>
    </citation>
    <scope>NUCLEOTIDE SEQUENCE</scope>
</reference>
<proteinExistence type="predicted"/>
<reference evidence="1" key="2">
    <citation type="journal article" date="2015" name="Fish Shellfish Immunol.">
        <title>Early steps in the European eel (Anguilla anguilla)-Vibrio vulnificus interaction in the gills: Role of the RtxA13 toxin.</title>
        <authorList>
            <person name="Callol A."/>
            <person name="Pajuelo D."/>
            <person name="Ebbesson L."/>
            <person name="Teles M."/>
            <person name="MacKenzie S."/>
            <person name="Amaro C."/>
        </authorList>
    </citation>
    <scope>NUCLEOTIDE SEQUENCE</scope>
</reference>
<sequence length="27" mass="3054">MAECGRMTYQTHAPSRCWTTPPRCLGV</sequence>
<accession>A0A0E9Q0W3</accession>
<name>A0A0E9Q0W3_ANGAN</name>
<dbReference type="AlphaFoldDB" id="A0A0E9Q0W3"/>
<protein>
    <submittedName>
        <fullName evidence="1">Uncharacterized protein</fullName>
    </submittedName>
</protein>
<evidence type="ECO:0000313" key="1">
    <source>
        <dbReference type="EMBL" id="JAH09965.1"/>
    </source>
</evidence>
<organism evidence="1">
    <name type="scientific">Anguilla anguilla</name>
    <name type="common">European freshwater eel</name>
    <name type="synonym">Muraena anguilla</name>
    <dbReference type="NCBI Taxonomy" id="7936"/>
    <lineage>
        <taxon>Eukaryota</taxon>
        <taxon>Metazoa</taxon>
        <taxon>Chordata</taxon>
        <taxon>Craniata</taxon>
        <taxon>Vertebrata</taxon>
        <taxon>Euteleostomi</taxon>
        <taxon>Actinopterygii</taxon>
        <taxon>Neopterygii</taxon>
        <taxon>Teleostei</taxon>
        <taxon>Anguilliformes</taxon>
        <taxon>Anguillidae</taxon>
        <taxon>Anguilla</taxon>
    </lineage>
</organism>